<evidence type="ECO:0000313" key="1">
    <source>
        <dbReference type="EMBL" id="PNX59412.1"/>
    </source>
</evidence>
<feature type="non-terminal residue" evidence="1">
    <location>
        <position position="134"/>
    </location>
</feature>
<accession>A0A2K3JZG6</accession>
<organism evidence="1 2">
    <name type="scientific">Trifolium pratense</name>
    <name type="common">Red clover</name>
    <dbReference type="NCBI Taxonomy" id="57577"/>
    <lineage>
        <taxon>Eukaryota</taxon>
        <taxon>Viridiplantae</taxon>
        <taxon>Streptophyta</taxon>
        <taxon>Embryophyta</taxon>
        <taxon>Tracheophyta</taxon>
        <taxon>Spermatophyta</taxon>
        <taxon>Magnoliopsida</taxon>
        <taxon>eudicotyledons</taxon>
        <taxon>Gunneridae</taxon>
        <taxon>Pentapetalae</taxon>
        <taxon>rosids</taxon>
        <taxon>fabids</taxon>
        <taxon>Fabales</taxon>
        <taxon>Fabaceae</taxon>
        <taxon>Papilionoideae</taxon>
        <taxon>50 kb inversion clade</taxon>
        <taxon>NPAAA clade</taxon>
        <taxon>Hologalegina</taxon>
        <taxon>IRL clade</taxon>
        <taxon>Trifolieae</taxon>
        <taxon>Trifolium</taxon>
    </lineage>
</organism>
<dbReference type="Proteomes" id="UP000236291">
    <property type="component" value="Unassembled WGS sequence"/>
</dbReference>
<comment type="caution">
    <text evidence="1">The sequence shown here is derived from an EMBL/GenBank/DDBJ whole genome shotgun (WGS) entry which is preliminary data.</text>
</comment>
<dbReference type="EMBL" id="ASHM01131966">
    <property type="protein sequence ID" value="PNX59412.1"/>
    <property type="molecule type" value="Genomic_DNA"/>
</dbReference>
<name>A0A2K3JZG6_TRIPR</name>
<dbReference type="AlphaFoldDB" id="A0A2K3JZG6"/>
<reference evidence="1 2" key="1">
    <citation type="journal article" date="2014" name="Am. J. Bot.">
        <title>Genome assembly and annotation for red clover (Trifolium pratense; Fabaceae).</title>
        <authorList>
            <person name="Istvanek J."/>
            <person name="Jaros M."/>
            <person name="Krenek A."/>
            <person name="Repkova J."/>
        </authorList>
    </citation>
    <scope>NUCLEOTIDE SEQUENCE [LARGE SCALE GENOMIC DNA]</scope>
    <source>
        <strain evidence="2">cv. Tatra</strain>
        <tissue evidence="1">Young leaves</tissue>
    </source>
</reference>
<gene>
    <name evidence="1" type="ORF">L195_g059676</name>
</gene>
<proteinExistence type="predicted"/>
<reference evidence="1 2" key="2">
    <citation type="journal article" date="2017" name="Front. Plant Sci.">
        <title>Gene Classification and Mining of Molecular Markers Useful in Red Clover (Trifolium pratense) Breeding.</title>
        <authorList>
            <person name="Istvanek J."/>
            <person name="Dluhosova J."/>
            <person name="Dluhos P."/>
            <person name="Patkova L."/>
            <person name="Nedelnik J."/>
            <person name="Repkova J."/>
        </authorList>
    </citation>
    <scope>NUCLEOTIDE SEQUENCE [LARGE SCALE GENOMIC DNA]</scope>
    <source>
        <strain evidence="2">cv. Tatra</strain>
        <tissue evidence="1">Young leaves</tissue>
    </source>
</reference>
<protein>
    <submittedName>
        <fullName evidence="1">Uncharacterized protein</fullName>
    </submittedName>
</protein>
<evidence type="ECO:0000313" key="2">
    <source>
        <dbReference type="Proteomes" id="UP000236291"/>
    </source>
</evidence>
<sequence length="134" mass="14218">SLLIHLPCNFCIASSREKHSRLRLLEFLNELYFSSERSVKPIRTFELRAIATVPPNTFFLSGEQNAPSFISFSSGMFRLRRWRCGGGGGGGSGDDGGGVVLGENGGGGEAVLGEEYDDGERVGGGVVTVVFGDG</sequence>
<feature type="non-terminal residue" evidence="1">
    <location>
        <position position="1"/>
    </location>
</feature>